<comment type="caution">
    <text evidence="8">The sequence shown here is derived from an EMBL/GenBank/DDBJ whole genome shotgun (WGS) entry which is preliminary data.</text>
</comment>
<dbReference type="OrthoDB" id="2017571at2759"/>
<evidence type="ECO:0000256" key="5">
    <source>
        <dbReference type="ARBA" id="ARBA00023242"/>
    </source>
</evidence>
<name>A0A2P5F8U1_TREOI</name>
<gene>
    <name evidence="8" type="primary">TorBHLH32</name>
    <name evidence="8" type="ORF">TorRG33x02_099430</name>
</gene>
<organism evidence="8 9">
    <name type="scientific">Trema orientale</name>
    <name type="common">Charcoal tree</name>
    <name type="synonym">Celtis orientalis</name>
    <dbReference type="NCBI Taxonomy" id="63057"/>
    <lineage>
        <taxon>Eukaryota</taxon>
        <taxon>Viridiplantae</taxon>
        <taxon>Streptophyta</taxon>
        <taxon>Embryophyta</taxon>
        <taxon>Tracheophyta</taxon>
        <taxon>Spermatophyta</taxon>
        <taxon>Magnoliopsida</taxon>
        <taxon>eudicotyledons</taxon>
        <taxon>Gunneridae</taxon>
        <taxon>Pentapetalae</taxon>
        <taxon>rosids</taxon>
        <taxon>fabids</taxon>
        <taxon>Rosales</taxon>
        <taxon>Cannabaceae</taxon>
        <taxon>Trema</taxon>
    </lineage>
</organism>
<accession>A0A2P5F8U1</accession>
<dbReference type="Proteomes" id="UP000237000">
    <property type="component" value="Unassembled WGS sequence"/>
</dbReference>
<dbReference type="GO" id="GO:0003700">
    <property type="term" value="F:DNA-binding transcription factor activity"/>
    <property type="evidence" value="ECO:0007669"/>
    <property type="project" value="InterPro"/>
</dbReference>
<keyword evidence="4" id="KW-0804">Transcription</keyword>
<feature type="region of interest" description="Disordered" evidence="6">
    <location>
        <begin position="62"/>
        <end position="87"/>
    </location>
</feature>
<keyword evidence="3" id="KW-0238">DNA-binding</keyword>
<dbReference type="InterPro" id="IPR036638">
    <property type="entry name" value="HLH_DNA-bd_sf"/>
</dbReference>
<feature type="domain" description="BHLH" evidence="7">
    <location>
        <begin position="151"/>
        <end position="200"/>
    </location>
</feature>
<proteinExistence type="predicted"/>
<evidence type="ECO:0000256" key="6">
    <source>
        <dbReference type="SAM" id="MobiDB-lite"/>
    </source>
</evidence>
<dbReference type="InParanoid" id="A0A2P5F8U1"/>
<evidence type="ECO:0000256" key="2">
    <source>
        <dbReference type="ARBA" id="ARBA00023015"/>
    </source>
</evidence>
<dbReference type="PROSITE" id="PS50888">
    <property type="entry name" value="BHLH"/>
    <property type="match status" value="1"/>
</dbReference>
<feature type="compositionally biased region" description="Pro residues" evidence="6">
    <location>
        <begin position="71"/>
        <end position="87"/>
    </location>
</feature>
<dbReference type="GO" id="GO:0005634">
    <property type="term" value="C:nucleus"/>
    <property type="evidence" value="ECO:0007669"/>
    <property type="project" value="UniProtKB-SubCell"/>
</dbReference>
<evidence type="ECO:0000259" key="7">
    <source>
        <dbReference type="PROSITE" id="PS50888"/>
    </source>
</evidence>
<dbReference type="FunFam" id="4.10.280.10:FF:000053">
    <property type="entry name" value="BHLH transcription factor"/>
    <property type="match status" value="1"/>
</dbReference>
<evidence type="ECO:0000256" key="4">
    <source>
        <dbReference type="ARBA" id="ARBA00023163"/>
    </source>
</evidence>
<dbReference type="CDD" id="cd11454">
    <property type="entry name" value="bHLH_AtIND_like"/>
    <property type="match status" value="1"/>
</dbReference>
<reference evidence="9" key="1">
    <citation type="submission" date="2016-06" db="EMBL/GenBank/DDBJ databases">
        <title>Parallel loss of symbiosis genes in relatives of nitrogen-fixing non-legume Parasponia.</title>
        <authorList>
            <person name="Van Velzen R."/>
            <person name="Holmer R."/>
            <person name="Bu F."/>
            <person name="Rutten L."/>
            <person name="Van Zeijl A."/>
            <person name="Liu W."/>
            <person name="Santuari L."/>
            <person name="Cao Q."/>
            <person name="Sharma T."/>
            <person name="Shen D."/>
            <person name="Roswanjaya Y."/>
            <person name="Wardhani T."/>
            <person name="Kalhor M.S."/>
            <person name="Jansen J."/>
            <person name="Van den Hoogen J."/>
            <person name="Gungor B."/>
            <person name="Hartog M."/>
            <person name="Hontelez J."/>
            <person name="Verver J."/>
            <person name="Yang W.-C."/>
            <person name="Schijlen E."/>
            <person name="Repin R."/>
            <person name="Schilthuizen M."/>
            <person name="Schranz E."/>
            <person name="Heidstra R."/>
            <person name="Miyata K."/>
            <person name="Fedorova E."/>
            <person name="Kohlen W."/>
            <person name="Bisseling T."/>
            <person name="Smit S."/>
            <person name="Geurts R."/>
        </authorList>
    </citation>
    <scope>NUCLEOTIDE SEQUENCE [LARGE SCALE GENOMIC DNA]</scope>
    <source>
        <strain evidence="9">cv. RG33-2</strain>
    </source>
</reference>
<dbReference type="InterPro" id="IPR045843">
    <property type="entry name" value="IND-like"/>
</dbReference>
<sequence length="276" mass="30787">MDHIDHHDHHLKSDDHDQMDMMMMMQMAAKLPDFSSGSAYSDVVHEDFSAVSATSSGGGHLSFFSNYNTETPPPPPPPHPHSAPSPPFMMNLPSTISFATRNSCHNNCTLQNKRNNSMAAMREMIFRMAVMQPVHIDPESVKPPKRRNVKISKDPQSVAARHRRERISEKIRILQRLVPGGTKMDTASMLDEAIHYVKFLKTQLQSLERAAAHNNSNNNRPTTAGIGFPVAMSTGTYNSQLPNINVNSNMDKAAYQILPPPHHQNAVHHFGDARQA</sequence>
<keyword evidence="2" id="KW-0805">Transcription regulation</keyword>
<dbReference type="SMART" id="SM00353">
    <property type="entry name" value="HLH"/>
    <property type="match status" value="1"/>
</dbReference>
<evidence type="ECO:0000256" key="1">
    <source>
        <dbReference type="ARBA" id="ARBA00004123"/>
    </source>
</evidence>
<evidence type="ECO:0000256" key="3">
    <source>
        <dbReference type="ARBA" id="ARBA00023125"/>
    </source>
</evidence>
<comment type="subcellular location">
    <subcellularLocation>
        <location evidence="1">Nucleus</location>
    </subcellularLocation>
</comment>
<dbReference type="Pfam" id="PF23173">
    <property type="entry name" value="bHLH_SAC51"/>
    <property type="match status" value="1"/>
</dbReference>
<dbReference type="STRING" id="63057.A0A2P5F8U1"/>
<dbReference type="PANTHER" id="PTHR45914">
    <property type="entry name" value="TRANSCRIPTION FACTOR HEC3-RELATED"/>
    <property type="match status" value="1"/>
</dbReference>
<dbReference type="GO" id="GO:0003677">
    <property type="term" value="F:DNA binding"/>
    <property type="evidence" value="ECO:0007669"/>
    <property type="project" value="UniProtKB-KW"/>
</dbReference>
<dbReference type="Gene3D" id="4.10.280.10">
    <property type="entry name" value="Helix-loop-helix DNA-binding domain"/>
    <property type="match status" value="1"/>
</dbReference>
<dbReference type="SUPFAM" id="SSF47459">
    <property type="entry name" value="HLH, helix-loop-helix DNA-binding domain"/>
    <property type="match status" value="1"/>
</dbReference>
<keyword evidence="5" id="KW-0539">Nucleus</keyword>
<keyword evidence="9" id="KW-1185">Reference proteome</keyword>
<dbReference type="PANTHER" id="PTHR45914:SF54">
    <property type="entry name" value="OS08G0471401 PROTEIN"/>
    <property type="match status" value="1"/>
</dbReference>
<dbReference type="InterPro" id="IPR011598">
    <property type="entry name" value="bHLH_dom"/>
</dbReference>
<dbReference type="EMBL" id="JXTC01000053">
    <property type="protein sequence ID" value="PON94205.1"/>
    <property type="molecule type" value="Genomic_DNA"/>
</dbReference>
<evidence type="ECO:0000313" key="9">
    <source>
        <dbReference type="Proteomes" id="UP000237000"/>
    </source>
</evidence>
<dbReference type="AlphaFoldDB" id="A0A2P5F8U1"/>
<protein>
    <submittedName>
        <fullName evidence="8">Basic helix-loop-helix transcription factor</fullName>
    </submittedName>
</protein>
<evidence type="ECO:0000313" key="8">
    <source>
        <dbReference type="EMBL" id="PON94205.1"/>
    </source>
</evidence>
<dbReference type="GO" id="GO:0046983">
    <property type="term" value="F:protein dimerization activity"/>
    <property type="evidence" value="ECO:0007669"/>
    <property type="project" value="InterPro"/>
</dbReference>